<sequence length="163" mass="15987">MKFFAVSVVAASVLPSILALTVNTPSGLITCEPTLLAWSGGTAPYYLSIIPGGETSGSALKSFDSTNSTSYTWTVDIAADTKITVELKDSTGTIAYSDEVDITAGSSTSCVTTSTAASGAAGSTGSSSSSTASTSSSNSSGASRSAVSYGLVALAGLIGAALL</sequence>
<dbReference type="PANTHER" id="PTHR37487">
    <property type="entry name" value="CHROMOSOME 1, WHOLE GENOME SHOTGUN SEQUENCE"/>
    <property type="match status" value="1"/>
</dbReference>
<evidence type="ECO:0000256" key="1">
    <source>
        <dbReference type="SAM" id="MobiDB-lite"/>
    </source>
</evidence>
<keyword evidence="2" id="KW-0732">Signal</keyword>
<evidence type="ECO:0000256" key="2">
    <source>
        <dbReference type="SAM" id="SignalP"/>
    </source>
</evidence>
<feature type="signal peptide" evidence="2">
    <location>
        <begin position="1"/>
        <end position="19"/>
    </location>
</feature>
<feature type="chain" id="PRO_5025662175" evidence="2">
    <location>
        <begin position="20"/>
        <end position="163"/>
    </location>
</feature>
<organism evidence="3 4">
    <name type="scientific">Gymnopus androsaceus JB14</name>
    <dbReference type="NCBI Taxonomy" id="1447944"/>
    <lineage>
        <taxon>Eukaryota</taxon>
        <taxon>Fungi</taxon>
        <taxon>Dikarya</taxon>
        <taxon>Basidiomycota</taxon>
        <taxon>Agaricomycotina</taxon>
        <taxon>Agaricomycetes</taxon>
        <taxon>Agaricomycetidae</taxon>
        <taxon>Agaricales</taxon>
        <taxon>Marasmiineae</taxon>
        <taxon>Omphalotaceae</taxon>
        <taxon>Gymnopus</taxon>
    </lineage>
</organism>
<gene>
    <name evidence="3" type="ORF">BT96DRAFT_971098</name>
</gene>
<proteinExistence type="predicted"/>
<keyword evidence="4" id="KW-1185">Reference proteome</keyword>
<feature type="region of interest" description="Disordered" evidence="1">
    <location>
        <begin position="116"/>
        <end position="143"/>
    </location>
</feature>
<dbReference type="OrthoDB" id="3362246at2759"/>
<dbReference type="PANTHER" id="PTHR37487:SF2">
    <property type="entry name" value="EXPRESSED PROTEIN"/>
    <property type="match status" value="1"/>
</dbReference>
<accession>A0A6A4IAW2</accession>
<dbReference type="Proteomes" id="UP000799118">
    <property type="component" value="Unassembled WGS sequence"/>
</dbReference>
<evidence type="ECO:0000313" key="4">
    <source>
        <dbReference type="Proteomes" id="UP000799118"/>
    </source>
</evidence>
<protein>
    <submittedName>
        <fullName evidence="3">Uncharacterized protein</fullName>
    </submittedName>
</protein>
<dbReference type="EMBL" id="ML769394">
    <property type="protein sequence ID" value="KAE9407689.1"/>
    <property type="molecule type" value="Genomic_DNA"/>
</dbReference>
<name>A0A6A4IAW2_9AGAR</name>
<reference evidence="3" key="1">
    <citation type="journal article" date="2019" name="Environ. Microbiol.">
        <title>Fungal ecological strategies reflected in gene transcription - a case study of two litter decomposers.</title>
        <authorList>
            <person name="Barbi F."/>
            <person name="Kohler A."/>
            <person name="Barry K."/>
            <person name="Baskaran P."/>
            <person name="Daum C."/>
            <person name="Fauchery L."/>
            <person name="Ihrmark K."/>
            <person name="Kuo A."/>
            <person name="LaButti K."/>
            <person name="Lipzen A."/>
            <person name="Morin E."/>
            <person name="Grigoriev I.V."/>
            <person name="Henrissat B."/>
            <person name="Lindahl B."/>
            <person name="Martin F."/>
        </authorList>
    </citation>
    <scope>NUCLEOTIDE SEQUENCE</scope>
    <source>
        <strain evidence="3">JB14</strain>
    </source>
</reference>
<evidence type="ECO:0000313" key="3">
    <source>
        <dbReference type="EMBL" id="KAE9407689.1"/>
    </source>
</evidence>
<dbReference type="AlphaFoldDB" id="A0A6A4IAW2"/>